<dbReference type="SUPFAM" id="SSF48179">
    <property type="entry name" value="6-phosphogluconate dehydrogenase C-terminal domain-like"/>
    <property type="match status" value="1"/>
</dbReference>
<name>A0A4U1EV61_MONMO</name>
<dbReference type="Proteomes" id="UP000308365">
    <property type="component" value="Unassembled WGS sequence"/>
</dbReference>
<reference evidence="11" key="1">
    <citation type="journal article" date="2019" name="IScience">
        <title>Narwhal Genome Reveals Long-Term Low Genetic Diversity despite Current Large Abundance Size.</title>
        <authorList>
            <person name="Westbury M.V."/>
            <person name="Petersen B."/>
            <person name="Garde E."/>
            <person name="Heide-Jorgensen M.P."/>
            <person name="Lorenzen E.D."/>
        </authorList>
    </citation>
    <scope>NUCLEOTIDE SEQUENCE [LARGE SCALE GENOMIC DNA]</scope>
</reference>
<evidence type="ECO:0000256" key="6">
    <source>
        <dbReference type="ARBA" id="ARBA00023002"/>
    </source>
</evidence>
<keyword evidence="7" id="KW-0520">NAD</keyword>
<gene>
    <name evidence="10" type="ORF">EI555_008820</name>
</gene>
<evidence type="ECO:0000256" key="4">
    <source>
        <dbReference type="ARBA" id="ARBA00016933"/>
    </source>
</evidence>
<dbReference type="GO" id="GO:0005739">
    <property type="term" value="C:mitochondrion"/>
    <property type="evidence" value="ECO:0007669"/>
    <property type="project" value="TreeGrafter"/>
</dbReference>
<feature type="non-terminal residue" evidence="10">
    <location>
        <position position="1"/>
    </location>
</feature>
<dbReference type="PANTHER" id="PTHR22981">
    <property type="entry name" value="3-HYDROXYISOBUTYRATE DEHYDROGENASE-RELATED"/>
    <property type="match status" value="1"/>
</dbReference>
<keyword evidence="6" id="KW-0560">Oxidoreductase</keyword>
<dbReference type="SUPFAM" id="SSF51735">
    <property type="entry name" value="NAD(P)-binding Rossmann-fold domains"/>
    <property type="match status" value="1"/>
</dbReference>
<comment type="pathway">
    <text evidence="1">Amino-acid degradation; L-valine degradation.</text>
</comment>
<dbReference type="InterPro" id="IPR036291">
    <property type="entry name" value="NAD(P)-bd_dom_sf"/>
</dbReference>
<evidence type="ECO:0000259" key="9">
    <source>
        <dbReference type="Pfam" id="PF03446"/>
    </source>
</evidence>
<dbReference type="GO" id="GO:0008442">
    <property type="term" value="F:3-hydroxyisobutyrate dehydrogenase activity"/>
    <property type="evidence" value="ECO:0007669"/>
    <property type="project" value="UniProtKB-EC"/>
</dbReference>
<comment type="caution">
    <text evidence="10">The sequence shown here is derived from an EMBL/GenBank/DDBJ whole genome shotgun (WGS) entry which is preliminary data.</text>
</comment>
<dbReference type="InterPro" id="IPR013328">
    <property type="entry name" value="6PGD_dom2"/>
</dbReference>
<keyword evidence="5" id="KW-0101">Branched-chain amino acid catabolism</keyword>
<sequence>PPNGSVELPLASGTGAAGSNQQWPALQRCILDVAKKADRIITVLPTSIDAIEACSGANEILKKNSSTVDPTVLNELAKEVEEMGAVFTDAPVSGGVGAVRSGSFTFTVGGVAEEFAAAQELPGCVGCNVAWRGAAGTGQAAKICNNLLLAISMAGTAAAMHSGIR</sequence>
<dbReference type="GO" id="GO:0050661">
    <property type="term" value="F:NADP binding"/>
    <property type="evidence" value="ECO:0007669"/>
    <property type="project" value="InterPro"/>
</dbReference>
<dbReference type="AlphaFoldDB" id="A0A4U1EV61"/>
<dbReference type="EMBL" id="RWIC01000809">
    <property type="protein sequence ID" value="TKC40016.1"/>
    <property type="molecule type" value="Genomic_DNA"/>
</dbReference>
<dbReference type="Gene3D" id="1.10.1040.10">
    <property type="entry name" value="N-(1-d-carboxylethyl)-l-norvaline Dehydrogenase, domain 2"/>
    <property type="match status" value="1"/>
</dbReference>
<comment type="catalytic activity">
    <reaction evidence="8">
        <text>3-hydroxy-2-methylpropanoate + NAD(+) = 2-methyl-3-oxopropanoate + NADH + H(+)</text>
        <dbReference type="Rhea" id="RHEA:17681"/>
        <dbReference type="ChEBI" id="CHEBI:11805"/>
        <dbReference type="ChEBI" id="CHEBI:15378"/>
        <dbReference type="ChEBI" id="CHEBI:57540"/>
        <dbReference type="ChEBI" id="CHEBI:57700"/>
        <dbReference type="ChEBI" id="CHEBI:57945"/>
        <dbReference type="EC" id="1.1.1.31"/>
    </reaction>
</comment>
<evidence type="ECO:0000256" key="7">
    <source>
        <dbReference type="ARBA" id="ARBA00023027"/>
    </source>
</evidence>
<dbReference type="EC" id="1.1.1.31" evidence="3"/>
<dbReference type="Pfam" id="PF03446">
    <property type="entry name" value="NAD_binding_2"/>
    <property type="match status" value="1"/>
</dbReference>
<comment type="similarity">
    <text evidence="2">Belongs to the HIBADH-related family. 3-hydroxyisobutyrate dehydrogenase subfamily.</text>
</comment>
<dbReference type="PANTHER" id="PTHR22981:SF7">
    <property type="entry name" value="3-HYDROXYISOBUTYRATE DEHYDROGENASE, MITOCHONDRIAL"/>
    <property type="match status" value="1"/>
</dbReference>
<evidence type="ECO:0000256" key="5">
    <source>
        <dbReference type="ARBA" id="ARBA00022456"/>
    </source>
</evidence>
<evidence type="ECO:0000256" key="2">
    <source>
        <dbReference type="ARBA" id="ARBA00006013"/>
    </source>
</evidence>
<dbReference type="InterPro" id="IPR008927">
    <property type="entry name" value="6-PGluconate_DH-like_C_sf"/>
</dbReference>
<dbReference type="GO" id="GO:0006574">
    <property type="term" value="P:L-valine catabolic process"/>
    <property type="evidence" value="ECO:0007669"/>
    <property type="project" value="TreeGrafter"/>
</dbReference>
<accession>A0A4U1EV61</accession>
<organism evidence="10 11">
    <name type="scientific">Monodon monoceros</name>
    <name type="common">Narwhal</name>
    <name type="synonym">Ceratodon monodon</name>
    <dbReference type="NCBI Taxonomy" id="40151"/>
    <lineage>
        <taxon>Eukaryota</taxon>
        <taxon>Metazoa</taxon>
        <taxon>Chordata</taxon>
        <taxon>Craniata</taxon>
        <taxon>Vertebrata</taxon>
        <taxon>Euteleostomi</taxon>
        <taxon>Mammalia</taxon>
        <taxon>Eutheria</taxon>
        <taxon>Laurasiatheria</taxon>
        <taxon>Artiodactyla</taxon>
        <taxon>Whippomorpha</taxon>
        <taxon>Cetacea</taxon>
        <taxon>Odontoceti</taxon>
        <taxon>Monodontidae</taxon>
        <taxon>Monodon</taxon>
    </lineage>
</organism>
<evidence type="ECO:0000256" key="8">
    <source>
        <dbReference type="ARBA" id="ARBA00049197"/>
    </source>
</evidence>
<feature type="domain" description="6-phosphogluconate dehydrogenase NADP-binding" evidence="9">
    <location>
        <begin position="31"/>
        <end position="131"/>
    </location>
</feature>
<evidence type="ECO:0000313" key="10">
    <source>
        <dbReference type="EMBL" id="TKC40016.1"/>
    </source>
</evidence>
<protein>
    <recommendedName>
        <fullName evidence="4">3-hydroxyisobutyrate dehydrogenase, mitochondrial</fullName>
        <ecNumber evidence="3">1.1.1.31</ecNumber>
    </recommendedName>
</protein>
<dbReference type="Gene3D" id="3.40.50.720">
    <property type="entry name" value="NAD(P)-binding Rossmann-like Domain"/>
    <property type="match status" value="1"/>
</dbReference>
<evidence type="ECO:0000313" key="11">
    <source>
        <dbReference type="Proteomes" id="UP000308365"/>
    </source>
</evidence>
<evidence type="ECO:0000256" key="3">
    <source>
        <dbReference type="ARBA" id="ARBA00012991"/>
    </source>
</evidence>
<evidence type="ECO:0000256" key="1">
    <source>
        <dbReference type="ARBA" id="ARBA00005109"/>
    </source>
</evidence>
<proteinExistence type="inferred from homology"/>
<dbReference type="InterPro" id="IPR006115">
    <property type="entry name" value="6PGDH_NADP-bd"/>
</dbReference>